<gene>
    <name evidence="1" type="ORF">EMPG_13101</name>
</gene>
<evidence type="ECO:0000313" key="1">
    <source>
        <dbReference type="EMBL" id="KLJ11750.1"/>
    </source>
</evidence>
<keyword evidence="2" id="KW-1185">Reference proteome</keyword>
<evidence type="ECO:0000313" key="2">
    <source>
        <dbReference type="Proteomes" id="UP000053573"/>
    </source>
</evidence>
<dbReference type="Proteomes" id="UP000053573">
    <property type="component" value="Unassembled WGS sequence"/>
</dbReference>
<organism evidence="1 2">
    <name type="scientific">Blastomyces silverae</name>
    <dbReference type="NCBI Taxonomy" id="2060906"/>
    <lineage>
        <taxon>Eukaryota</taxon>
        <taxon>Fungi</taxon>
        <taxon>Dikarya</taxon>
        <taxon>Ascomycota</taxon>
        <taxon>Pezizomycotina</taxon>
        <taxon>Eurotiomycetes</taxon>
        <taxon>Eurotiomycetidae</taxon>
        <taxon>Onygenales</taxon>
        <taxon>Ajellomycetaceae</taxon>
        <taxon>Blastomyces</taxon>
    </lineage>
</organism>
<protein>
    <submittedName>
        <fullName evidence="1">Uncharacterized protein</fullName>
    </submittedName>
</protein>
<dbReference type="AlphaFoldDB" id="A0A0H1BK59"/>
<proteinExistence type="predicted"/>
<sequence length="54" mass="5852">MAQYNRGLGNPSLHLPAATYSSMRAGPWKTLPNDEVGRRSGGIWGCSLMTIMSL</sequence>
<accession>A0A0H1BK59</accession>
<dbReference type="EMBL" id="LDEV01001397">
    <property type="protein sequence ID" value="KLJ11750.1"/>
    <property type="molecule type" value="Genomic_DNA"/>
</dbReference>
<name>A0A0H1BK59_9EURO</name>
<comment type="caution">
    <text evidence="1">The sequence shown here is derived from an EMBL/GenBank/DDBJ whole genome shotgun (WGS) entry which is preliminary data.</text>
</comment>
<reference evidence="2" key="1">
    <citation type="journal article" date="2015" name="PLoS Genet.">
        <title>The dynamic genome and transcriptome of the human fungal pathogen Blastomyces and close relative Emmonsia.</title>
        <authorList>
            <person name="Munoz J.F."/>
            <person name="Gauthier G.M."/>
            <person name="Desjardins C.A."/>
            <person name="Gallo J.E."/>
            <person name="Holder J."/>
            <person name="Sullivan T.D."/>
            <person name="Marty A.J."/>
            <person name="Carmen J.C."/>
            <person name="Chen Z."/>
            <person name="Ding L."/>
            <person name="Gujja S."/>
            <person name="Magrini V."/>
            <person name="Misas E."/>
            <person name="Mitreva M."/>
            <person name="Priest M."/>
            <person name="Saif S."/>
            <person name="Whiston E.A."/>
            <person name="Young S."/>
            <person name="Zeng Q."/>
            <person name="Goldman W.E."/>
            <person name="Mardis E.R."/>
            <person name="Taylor J.W."/>
            <person name="McEwen J.G."/>
            <person name="Clay O.K."/>
            <person name="Klein B.S."/>
            <person name="Cuomo C.A."/>
        </authorList>
    </citation>
    <scope>NUCLEOTIDE SEQUENCE [LARGE SCALE GENOMIC DNA]</scope>
    <source>
        <strain evidence="2">UAMH 139</strain>
    </source>
</reference>